<organism evidence="10 11">
    <name type="scientific">Bradyrhizobium vignae</name>
    <dbReference type="NCBI Taxonomy" id="1549949"/>
    <lineage>
        <taxon>Bacteria</taxon>
        <taxon>Pseudomonadati</taxon>
        <taxon>Pseudomonadota</taxon>
        <taxon>Alphaproteobacteria</taxon>
        <taxon>Hyphomicrobiales</taxon>
        <taxon>Nitrobacteraceae</taxon>
        <taxon>Bradyrhizobium</taxon>
    </lineage>
</organism>
<feature type="binding site" evidence="7">
    <location>
        <begin position="367"/>
        <end position="368"/>
    </location>
    <ligand>
        <name>FMN</name>
        <dbReference type="ChEBI" id="CHEBI:58210"/>
    </ligand>
</feature>
<comment type="cofactor">
    <cofactor evidence="1">
        <name>FMN</name>
        <dbReference type="ChEBI" id="CHEBI:58210"/>
    </cofactor>
</comment>
<dbReference type="PANTHER" id="PTHR10578:SF107">
    <property type="entry name" value="2-HYDROXYACID OXIDASE 1"/>
    <property type="match status" value="1"/>
</dbReference>
<dbReference type="SUPFAM" id="SSF51395">
    <property type="entry name" value="FMN-linked oxidoreductases"/>
    <property type="match status" value="1"/>
</dbReference>
<name>A0A2U3Q9K4_9BRAD</name>
<evidence type="ECO:0000256" key="4">
    <source>
        <dbReference type="ARBA" id="ARBA00023002"/>
    </source>
</evidence>
<dbReference type="InterPro" id="IPR013785">
    <property type="entry name" value="Aldolase_TIM"/>
</dbReference>
<keyword evidence="3 7" id="KW-0288">FMN</keyword>
<comment type="similarity">
    <text evidence="5">Belongs to the FMN-dependent alpha-hydroxy acid dehydrogenase family.</text>
</comment>
<dbReference type="AlphaFoldDB" id="A0A2U3Q9K4"/>
<keyword evidence="4" id="KW-0560">Oxidoreductase</keyword>
<accession>A0A2U3Q9K4</accession>
<feature type="binding site" evidence="7">
    <location>
        <position position="313"/>
    </location>
    <ligand>
        <name>glyoxylate</name>
        <dbReference type="ChEBI" id="CHEBI:36655"/>
    </ligand>
</feature>
<evidence type="ECO:0000256" key="1">
    <source>
        <dbReference type="ARBA" id="ARBA00001917"/>
    </source>
</evidence>
<dbReference type="PANTHER" id="PTHR10578">
    <property type="entry name" value="S -2-HYDROXY-ACID OXIDASE-RELATED"/>
    <property type="match status" value="1"/>
</dbReference>
<feature type="region of interest" description="Disordered" evidence="8">
    <location>
        <begin position="1"/>
        <end position="21"/>
    </location>
</feature>
<evidence type="ECO:0000313" key="11">
    <source>
        <dbReference type="Proteomes" id="UP000246085"/>
    </source>
</evidence>
<keyword evidence="2 7" id="KW-0285">Flavoprotein</keyword>
<feature type="binding site" evidence="7">
    <location>
        <position position="166"/>
    </location>
    <ligand>
        <name>glyoxylate</name>
        <dbReference type="ChEBI" id="CHEBI:36655"/>
    </ligand>
</feature>
<feature type="binding site" evidence="7">
    <location>
        <position position="316"/>
    </location>
    <ligand>
        <name>glyoxylate</name>
        <dbReference type="ChEBI" id="CHEBI:36655"/>
    </ligand>
</feature>
<dbReference type="FunFam" id="3.20.20.70:FF:000029">
    <property type="entry name" value="L-lactate dehydrogenase"/>
    <property type="match status" value="1"/>
</dbReference>
<dbReference type="EMBL" id="LS398110">
    <property type="protein sequence ID" value="SPP98095.1"/>
    <property type="molecule type" value="Genomic_DNA"/>
</dbReference>
<dbReference type="Gene3D" id="3.20.20.70">
    <property type="entry name" value="Aldolase class I"/>
    <property type="match status" value="1"/>
</dbReference>
<evidence type="ECO:0000256" key="2">
    <source>
        <dbReference type="ARBA" id="ARBA00022630"/>
    </source>
</evidence>
<feature type="binding site" evidence="7">
    <location>
        <position position="289"/>
    </location>
    <ligand>
        <name>FMN</name>
        <dbReference type="ChEBI" id="CHEBI:58210"/>
    </ligand>
</feature>
<dbReference type="InterPro" id="IPR000262">
    <property type="entry name" value="FMN-dep_DH"/>
</dbReference>
<dbReference type="KEGG" id="bvz:BRAD3257_7347"/>
<dbReference type="CDD" id="cd02809">
    <property type="entry name" value="alpha_hydroxyacid_oxid_FMN"/>
    <property type="match status" value="1"/>
</dbReference>
<feature type="binding site" evidence="7">
    <location>
        <position position="311"/>
    </location>
    <ligand>
        <name>FMN</name>
        <dbReference type="ChEBI" id="CHEBI:58210"/>
    </ligand>
</feature>
<evidence type="ECO:0000256" key="5">
    <source>
        <dbReference type="ARBA" id="ARBA00024042"/>
    </source>
</evidence>
<dbReference type="Pfam" id="PF01070">
    <property type="entry name" value="FMN_dh"/>
    <property type="match status" value="1"/>
</dbReference>
<feature type="region of interest" description="Disordered" evidence="8">
    <location>
        <begin position="420"/>
        <end position="439"/>
    </location>
</feature>
<dbReference type="PROSITE" id="PS51349">
    <property type="entry name" value="FMN_HYDROXY_ACID_DH_2"/>
    <property type="match status" value="1"/>
</dbReference>
<evidence type="ECO:0000256" key="8">
    <source>
        <dbReference type="SAM" id="MobiDB-lite"/>
    </source>
</evidence>
<dbReference type="GO" id="GO:0010181">
    <property type="term" value="F:FMN binding"/>
    <property type="evidence" value="ECO:0007669"/>
    <property type="project" value="InterPro"/>
</dbReference>
<evidence type="ECO:0000259" key="9">
    <source>
        <dbReference type="PROSITE" id="PS51349"/>
    </source>
</evidence>
<sequence>MEPKPLNERRTEPRELRGSTTKHVELASHPVPELSYVNDFLNYTELRQLAKRRLPRGIFEYIDRGSEDETALLRNRQALDAVRVSPRILTGAGVRSQAVSILGQTHDTPIIVAPTAFAGLVWYQGEIELAKAAAAYRIPFCAATEAITAVEEIAAASTGPIWLQLYLWEREEFWRDLLQRAWDNGVRTLVVTVDSGSVAANREYNTRNGFGMPFKFSARNVCDVALHPRWAFGVLARYLARGQVPAFANYPPAYRSNIFRSKSLRYEPNFGWDHIRQLRELWKGNLVLKGVLRADDAILAAKLGADGIVVSNHGGRNLDSAVAPIEVLAEIVDAVGEQIAVIADSGIQRGSDILKLLAVGAKAVMIGRPLLYGTAVGGMAGASQVIGILRRELDVAMAQTGCKTICELDRSLLHMAEPAHRRPVSTGSGVPCNGATKPR</sequence>
<feature type="active site" description="Proton acceptor" evidence="6">
    <location>
        <position position="313"/>
    </location>
</feature>
<gene>
    <name evidence="10" type="ORF">BRAD3257_7347</name>
</gene>
<evidence type="ECO:0000256" key="6">
    <source>
        <dbReference type="PIRSR" id="PIRSR000138-1"/>
    </source>
</evidence>
<reference evidence="10 11" key="1">
    <citation type="submission" date="2018-03" db="EMBL/GenBank/DDBJ databases">
        <authorList>
            <person name="Gully D."/>
        </authorList>
    </citation>
    <scope>NUCLEOTIDE SEQUENCE [LARGE SCALE GENOMIC DNA]</scope>
    <source>
        <strain evidence="10">ORS3257</strain>
    </source>
</reference>
<feature type="binding site" evidence="7">
    <location>
        <begin position="114"/>
        <end position="116"/>
    </location>
    <ligand>
        <name>FMN</name>
        <dbReference type="ChEBI" id="CHEBI:58210"/>
    </ligand>
</feature>
<proteinExistence type="inferred from homology"/>
<dbReference type="InterPro" id="IPR037396">
    <property type="entry name" value="FMN_HAD"/>
</dbReference>
<evidence type="ECO:0000256" key="7">
    <source>
        <dbReference type="PIRSR" id="PIRSR000138-2"/>
    </source>
</evidence>
<dbReference type="GO" id="GO:0005886">
    <property type="term" value="C:plasma membrane"/>
    <property type="evidence" value="ECO:0007669"/>
    <property type="project" value="TreeGrafter"/>
</dbReference>
<feature type="binding site" evidence="7">
    <location>
        <position position="61"/>
    </location>
    <ligand>
        <name>glyoxylate</name>
        <dbReference type="ChEBI" id="CHEBI:36655"/>
    </ligand>
</feature>
<feature type="binding site" evidence="7">
    <location>
        <position position="192"/>
    </location>
    <ligand>
        <name>FMN</name>
        <dbReference type="ChEBI" id="CHEBI:58210"/>
    </ligand>
</feature>
<dbReference type="InterPro" id="IPR012133">
    <property type="entry name" value="Alpha-hydoxy_acid_DH_FMN"/>
</dbReference>
<feature type="domain" description="FMN hydroxy acid dehydrogenase" evidence="9">
    <location>
        <begin position="35"/>
        <end position="418"/>
    </location>
</feature>
<feature type="binding site" evidence="7">
    <location>
        <position position="202"/>
    </location>
    <ligand>
        <name>glyoxylate</name>
        <dbReference type="ChEBI" id="CHEBI:36655"/>
    </ligand>
</feature>
<feature type="binding site" evidence="7">
    <location>
        <position position="164"/>
    </location>
    <ligand>
        <name>FMN</name>
        <dbReference type="ChEBI" id="CHEBI:58210"/>
    </ligand>
</feature>
<dbReference type="GO" id="GO:0009060">
    <property type="term" value="P:aerobic respiration"/>
    <property type="evidence" value="ECO:0007669"/>
    <property type="project" value="TreeGrafter"/>
</dbReference>
<dbReference type="PIRSF" id="PIRSF000138">
    <property type="entry name" value="Al-hdrx_acd_dh"/>
    <property type="match status" value="1"/>
</dbReference>
<evidence type="ECO:0000256" key="3">
    <source>
        <dbReference type="ARBA" id="ARBA00022643"/>
    </source>
</evidence>
<dbReference type="Proteomes" id="UP000246085">
    <property type="component" value="Chromosome BRAD3257"/>
</dbReference>
<evidence type="ECO:0000313" key="10">
    <source>
        <dbReference type="EMBL" id="SPP98095.1"/>
    </source>
</evidence>
<dbReference type="RefSeq" id="WP_122405280.1">
    <property type="nucleotide sequence ID" value="NZ_LS398110.1"/>
</dbReference>
<dbReference type="GO" id="GO:0004459">
    <property type="term" value="F:L-lactate dehydrogenase (NAD+) activity"/>
    <property type="evidence" value="ECO:0007669"/>
    <property type="project" value="TreeGrafter"/>
</dbReference>
<protein>
    <submittedName>
        <fullName evidence="10">Alpha-hydroxyacid dehydrogenase, FMN-dependent L-lactate dehydrogenase</fullName>
    </submittedName>
</protein>